<evidence type="ECO:0000313" key="2">
    <source>
        <dbReference type="EMBL" id="CAH0714127.1"/>
    </source>
</evidence>
<sequence length="108" mass="12084">MPVLLAQGAGDKARPQKENHSSLLNQWTRLTPSACPTEPRPKSNNTQKSYAEATKPKKTFIDENDPTTSKAKSIEEMLLKQAEKFDVILQQMSMLINLITTLVTKISQ</sequence>
<feature type="non-terminal residue" evidence="2">
    <location>
        <position position="108"/>
    </location>
</feature>
<evidence type="ECO:0000313" key="3">
    <source>
        <dbReference type="Proteomes" id="UP000838878"/>
    </source>
</evidence>
<evidence type="ECO:0000256" key="1">
    <source>
        <dbReference type="SAM" id="MobiDB-lite"/>
    </source>
</evidence>
<gene>
    <name evidence="2" type="ORF">BINO364_LOCUS1208</name>
</gene>
<keyword evidence="3" id="KW-1185">Reference proteome</keyword>
<proteinExistence type="predicted"/>
<feature type="compositionally biased region" description="Basic and acidic residues" evidence="1">
    <location>
        <begin position="11"/>
        <end position="20"/>
    </location>
</feature>
<feature type="compositionally biased region" description="Polar residues" evidence="1">
    <location>
        <begin position="21"/>
        <end position="31"/>
    </location>
</feature>
<dbReference type="OrthoDB" id="10035396at2759"/>
<organism evidence="2 3">
    <name type="scientific">Brenthis ino</name>
    <name type="common">lesser marbled fritillary</name>
    <dbReference type="NCBI Taxonomy" id="405034"/>
    <lineage>
        <taxon>Eukaryota</taxon>
        <taxon>Metazoa</taxon>
        <taxon>Ecdysozoa</taxon>
        <taxon>Arthropoda</taxon>
        <taxon>Hexapoda</taxon>
        <taxon>Insecta</taxon>
        <taxon>Pterygota</taxon>
        <taxon>Neoptera</taxon>
        <taxon>Endopterygota</taxon>
        <taxon>Lepidoptera</taxon>
        <taxon>Glossata</taxon>
        <taxon>Ditrysia</taxon>
        <taxon>Papilionoidea</taxon>
        <taxon>Nymphalidae</taxon>
        <taxon>Heliconiinae</taxon>
        <taxon>Argynnini</taxon>
        <taxon>Brenthis</taxon>
    </lineage>
</organism>
<accession>A0A8J9U5C0</accession>
<feature type="region of interest" description="Disordered" evidence="1">
    <location>
        <begin position="1"/>
        <end position="70"/>
    </location>
</feature>
<protein>
    <submittedName>
        <fullName evidence="2">Uncharacterized protein</fullName>
    </submittedName>
</protein>
<dbReference type="AlphaFoldDB" id="A0A8J9U5C0"/>
<name>A0A8J9U5C0_9NEOP</name>
<dbReference type="Proteomes" id="UP000838878">
    <property type="component" value="Chromosome 1"/>
</dbReference>
<reference evidence="2" key="1">
    <citation type="submission" date="2021-12" db="EMBL/GenBank/DDBJ databases">
        <authorList>
            <person name="Martin H S."/>
        </authorList>
    </citation>
    <scope>NUCLEOTIDE SEQUENCE</scope>
</reference>
<dbReference type="EMBL" id="OV170221">
    <property type="protein sequence ID" value="CAH0714127.1"/>
    <property type="molecule type" value="Genomic_DNA"/>
</dbReference>